<protein>
    <submittedName>
        <fullName evidence="2">Uncharacterized protein</fullName>
    </submittedName>
</protein>
<gene>
    <name evidence="2" type="ORF">NADRNF5_1000</name>
</gene>
<keyword evidence="1" id="KW-0472">Membrane</keyword>
<keyword evidence="3" id="KW-1185">Reference proteome</keyword>
<reference evidence="3" key="1">
    <citation type="submission" date="2015-03" db="EMBL/GenBank/DDBJ databases">
        <title>Characterization of two novel Thaumarchaeota isolated from the Northern Adriatic Sea.</title>
        <authorList>
            <person name="Bayer B."/>
            <person name="Vojvoda J."/>
            <person name="Offre P."/>
            <person name="Srivastava A."/>
            <person name="Elisabeth N."/>
            <person name="Garcia J.A.L."/>
            <person name="Schleper C."/>
            <person name="Herndl G.J."/>
        </authorList>
    </citation>
    <scope>NUCLEOTIDE SEQUENCE [LARGE SCALE GENOMIC DNA]</scope>
    <source>
        <strain evidence="3">NF5</strain>
    </source>
</reference>
<dbReference type="Proteomes" id="UP000032408">
    <property type="component" value="Chromosome"/>
</dbReference>
<keyword evidence="1" id="KW-1133">Transmembrane helix</keyword>
<evidence type="ECO:0000256" key="1">
    <source>
        <dbReference type="SAM" id="Phobius"/>
    </source>
</evidence>
<proteinExistence type="predicted"/>
<name>A0A0D5C1S9_9ARCH</name>
<feature type="transmembrane region" description="Helical" evidence="1">
    <location>
        <begin position="28"/>
        <end position="47"/>
    </location>
</feature>
<keyword evidence="1" id="KW-0812">Transmembrane</keyword>
<sequence>MIFSLTPSVFAQGTFTEDLPINSKPSDWIIVIIGVLGGLTTAGLGIAKNHNKIQENRKILKEISHTGDSEVSNKVKDSLNGVLPTKLSFDPSKFSRTLLVSTLTSILLAAGSAVVFTELNPITMIMIYAASIGMSSISKPGHR</sequence>
<dbReference type="HOGENOM" id="CLU_1801614_0_0_2"/>
<dbReference type="KEGG" id="nin:NADRNF5_1000"/>
<evidence type="ECO:0000313" key="2">
    <source>
        <dbReference type="EMBL" id="AJW70691.1"/>
    </source>
</evidence>
<organism evidence="2 3">
    <name type="scientific">Nitrosopumilus adriaticus</name>
    <dbReference type="NCBI Taxonomy" id="1580092"/>
    <lineage>
        <taxon>Archaea</taxon>
        <taxon>Nitrososphaerota</taxon>
        <taxon>Nitrososphaeria</taxon>
        <taxon>Nitrosopumilales</taxon>
        <taxon>Nitrosopumilaceae</taxon>
        <taxon>Nitrosopumilus</taxon>
    </lineage>
</organism>
<evidence type="ECO:0000313" key="3">
    <source>
        <dbReference type="Proteomes" id="UP000032408"/>
    </source>
</evidence>
<dbReference type="EMBL" id="CP011070">
    <property type="protein sequence ID" value="AJW70691.1"/>
    <property type="molecule type" value="Genomic_DNA"/>
</dbReference>
<reference evidence="2 3" key="2">
    <citation type="journal article" date="2016" name="ISME J.">
        <title>Physiological and genomic characterization of two novel marine thaumarchaeal strains indicates niche differentiation.</title>
        <authorList>
            <person name="Bayer B."/>
            <person name="Vojvoda J."/>
            <person name="Offre P."/>
            <person name="Alves R.J."/>
            <person name="Elisabeth N.H."/>
            <person name="Garcia J.A."/>
            <person name="Volland J.M."/>
            <person name="Srivastava A."/>
            <person name="Schleper C."/>
            <person name="Herndl G.J."/>
        </authorList>
    </citation>
    <scope>NUCLEOTIDE SEQUENCE [LARGE SCALE GENOMIC DNA]</scope>
    <source>
        <strain evidence="2 3">NF5</strain>
    </source>
</reference>
<dbReference type="AlphaFoldDB" id="A0A0D5C1S9"/>
<accession>A0A0D5C1S9</accession>